<dbReference type="OrthoDB" id="9767827at2"/>
<dbReference type="Pfam" id="PF01955">
    <property type="entry name" value="CbiZ"/>
    <property type="match status" value="1"/>
</dbReference>
<dbReference type="AlphaFoldDB" id="A0A1Q9B1E0"/>
<evidence type="ECO:0000313" key="2">
    <source>
        <dbReference type="Proteomes" id="UP000186364"/>
    </source>
</evidence>
<proteinExistence type="predicted"/>
<dbReference type="Proteomes" id="UP000186364">
    <property type="component" value="Unassembled WGS sequence"/>
</dbReference>
<protein>
    <recommendedName>
        <fullName evidence="3">Adenosylcobinamide amidohydrolase</fullName>
    </recommendedName>
</protein>
<evidence type="ECO:0008006" key="3">
    <source>
        <dbReference type="Google" id="ProtNLM"/>
    </source>
</evidence>
<gene>
    <name evidence="1" type="ORF">BJF93_19270</name>
</gene>
<dbReference type="EMBL" id="MKIP01000030">
    <property type="protein sequence ID" value="OLP61831.1"/>
    <property type="molecule type" value="Genomic_DNA"/>
</dbReference>
<comment type="caution">
    <text evidence="1">The sequence shown here is derived from an EMBL/GenBank/DDBJ whole genome shotgun (WGS) entry which is preliminary data.</text>
</comment>
<dbReference type="InterPro" id="IPR052209">
    <property type="entry name" value="CbiZ"/>
</dbReference>
<evidence type="ECO:0000313" key="1">
    <source>
        <dbReference type="EMBL" id="OLP61831.1"/>
    </source>
</evidence>
<dbReference type="PANTHER" id="PTHR35336">
    <property type="entry name" value="ADENOSYLCOBINAMIDE AMIDOHYDROLASE"/>
    <property type="match status" value="1"/>
</dbReference>
<dbReference type="InterPro" id="IPR002808">
    <property type="entry name" value="AdoCbi_amidolase"/>
</dbReference>
<reference evidence="1 2" key="1">
    <citation type="submission" date="2016-09" db="EMBL/GenBank/DDBJ databases">
        <title>Rhizobium sp. nov., a novel species isolated from the rice rhizosphere.</title>
        <authorList>
            <person name="Zhao J."/>
            <person name="Zhang X."/>
        </authorList>
    </citation>
    <scope>NUCLEOTIDE SEQUENCE [LARGE SCALE GENOMIC DNA]</scope>
    <source>
        <strain evidence="1 2">1.7048</strain>
    </source>
</reference>
<dbReference type="RefSeq" id="WP_075626132.1">
    <property type="nucleotide sequence ID" value="NZ_FOAM01000012.1"/>
</dbReference>
<organism evidence="1 2">
    <name type="scientific">Xaviernesmea oryzae</name>
    <dbReference type="NCBI Taxonomy" id="464029"/>
    <lineage>
        <taxon>Bacteria</taxon>
        <taxon>Pseudomonadati</taxon>
        <taxon>Pseudomonadota</taxon>
        <taxon>Alphaproteobacteria</taxon>
        <taxon>Hyphomicrobiales</taxon>
        <taxon>Rhizobiaceae</taxon>
        <taxon>Rhizobium/Agrobacterium group</taxon>
        <taxon>Xaviernesmea</taxon>
    </lineage>
</organism>
<sequence>MGTPTITLKNDILAVRFAAQQWMLSWSLTRPGFVQADTVAWLHVSQADLPVGVDPAGLLRGRMAAAGHDAAVQMMTSRDLRRHHAVTRRSGDISAFCLATVGLGNAGRVGHPSLPAAKLGTINLAVQVDQCLDQAGLIESLSIVTQARTAAVMDIGWTIDNAVATGTGTDCIVVACPTQGLAQTYAGLHTEIGAALGTAVYEAVLAGAREWVAEKTGQQQMGNPG</sequence>
<accession>A0A1Q9B1E0</accession>
<keyword evidence="2" id="KW-1185">Reference proteome</keyword>
<dbReference type="PANTHER" id="PTHR35336:SF5">
    <property type="entry name" value="ADENOSYLCOBINAMIDE AMIDOHYDROLASE"/>
    <property type="match status" value="1"/>
</dbReference>
<name>A0A1Q9B1E0_9HYPH</name>